<gene>
    <name evidence="2" type="ordered locus">Oter_3853</name>
</gene>
<dbReference type="eggNOG" id="ENOG502ZPRA">
    <property type="taxonomic scope" value="Bacteria"/>
</dbReference>
<organism evidence="2 3">
    <name type="scientific">Opitutus terrae (strain DSM 11246 / JCM 15787 / PB90-1)</name>
    <dbReference type="NCBI Taxonomy" id="452637"/>
    <lineage>
        <taxon>Bacteria</taxon>
        <taxon>Pseudomonadati</taxon>
        <taxon>Verrucomicrobiota</taxon>
        <taxon>Opitutia</taxon>
        <taxon>Opitutales</taxon>
        <taxon>Opitutaceae</taxon>
        <taxon>Opitutus</taxon>
    </lineage>
</organism>
<protein>
    <submittedName>
        <fullName evidence="2">Uncharacterized protein</fullName>
    </submittedName>
</protein>
<dbReference type="AlphaFoldDB" id="B1ZZ55"/>
<keyword evidence="3" id="KW-1185">Reference proteome</keyword>
<dbReference type="OrthoDB" id="190212at2"/>
<dbReference type="EMBL" id="CP001032">
    <property type="protein sequence ID" value="ACB77127.1"/>
    <property type="molecule type" value="Genomic_DNA"/>
</dbReference>
<evidence type="ECO:0000256" key="1">
    <source>
        <dbReference type="SAM" id="MobiDB-lite"/>
    </source>
</evidence>
<dbReference type="KEGG" id="ote:Oter_3853"/>
<dbReference type="RefSeq" id="WP_012376656.1">
    <property type="nucleotide sequence ID" value="NC_010571.1"/>
</dbReference>
<evidence type="ECO:0000313" key="3">
    <source>
        <dbReference type="Proteomes" id="UP000007013"/>
    </source>
</evidence>
<dbReference type="HOGENOM" id="CLU_1061052_0_0_0"/>
<dbReference type="Proteomes" id="UP000007013">
    <property type="component" value="Chromosome"/>
</dbReference>
<name>B1ZZ55_OPITP</name>
<feature type="compositionally biased region" description="Acidic residues" evidence="1">
    <location>
        <begin position="81"/>
        <end position="92"/>
    </location>
</feature>
<feature type="region of interest" description="Disordered" evidence="1">
    <location>
        <begin position="63"/>
        <end position="93"/>
    </location>
</feature>
<evidence type="ECO:0000313" key="2">
    <source>
        <dbReference type="EMBL" id="ACB77127.1"/>
    </source>
</evidence>
<proteinExistence type="predicted"/>
<accession>B1ZZ55</accession>
<sequence>MSNFDSDGTQDNEWEDRGDLAWNEFDWERYLREQDEAVMRYLGFYEACKNSSDRIDDVAELMNWSSGENEERSTETTASTDSEDESDSDFAGENDVYTLHKNPIFISTRALYLGLRRQWELTAANQHKVPQPLALALLSSLHRGEDQAVQAIHALDFGDYAMAISLFKRALCALNSTLALLNDGAALTHRAVENYREMALPRLFDLREIWLRVVHECREELDRPVEGEN</sequence>
<reference evidence="2 3" key="1">
    <citation type="journal article" date="2011" name="J. Bacteriol.">
        <title>Genome sequence of the verrucomicrobium Opitutus terrae PB90-1, an abundant inhabitant of rice paddy soil ecosystems.</title>
        <authorList>
            <person name="van Passel M.W."/>
            <person name="Kant R."/>
            <person name="Palva A."/>
            <person name="Copeland A."/>
            <person name="Lucas S."/>
            <person name="Lapidus A."/>
            <person name="Glavina del Rio T."/>
            <person name="Pitluck S."/>
            <person name="Goltsman E."/>
            <person name="Clum A."/>
            <person name="Sun H."/>
            <person name="Schmutz J."/>
            <person name="Larimer F.W."/>
            <person name="Land M.L."/>
            <person name="Hauser L."/>
            <person name="Kyrpides N."/>
            <person name="Mikhailova N."/>
            <person name="Richardson P.P."/>
            <person name="Janssen P.H."/>
            <person name="de Vos W.M."/>
            <person name="Smidt H."/>
        </authorList>
    </citation>
    <scope>NUCLEOTIDE SEQUENCE [LARGE SCALE GENOMIC DNA]</scope>
    <source>
        <strain evidence="3">DSM 11246 / JCM 15787 / PB90-1</strain>
    </source>
</reference>